<name>A0ABU2BBI6_9CORY</name>
<dbReference type="SUPFAM" id="SSF53474">
    <property type="entry name" value="alpha/beta-Hydrolases"/>
    <property type="match status" value="1"/>
</dbReference>
<reference evidence="2 3" key="1">
    <citation type="submission" date="2023-07" db="EMBL/GenBank/DDBJ databases">
        <title>Sequencing the genomes of 1000 actinobacteria strains.</title>
        <authorList>
            <person name="Klenk H.-P."/>
        </authorList>
    </citation>
    <scope>NUCLEOTIDE SEQUENCE [LARGE SCALE GENOMIC DNA]</scope>
    <source>
        <strain evidence="2 3">DSM 44508</strain>
    </source>
</reference>
<proteinExistence type="predicted"/>
<dbReference type="InterPro" id="IPR051044">
    <property type="entry name" value="MAG_DAG_Lipase"/>
</dbReference>
<gene>
    <name evidence="2" type="ORF">J2S37_002504</name>
</gene>
<dbReference type="Pfam" id="PF12146">
    <property type="entry name" value="Hydrolase_4"/>
    <property type="match status" value="1"/>
</dbReference>
<dbReference type="EMBL" id="JAVDYF010000001">
    <property type="protein sequence ID" value="MDR7355966.1"/>
    <property type="molecule type" value="Genomic_DNA"/>
</dbReference>
<sequence>MNHNNQHSPLHLSEADWQPDMLGEDFEMLSLDLGPDPDGETDIRTTIVRHLPSSKDGSRPAIIYVHGMTDYFFHRHVAEYFADHGYTVYGVDLRKCGRSRTEGQTWHFISDIDLYNRDLDRIAQLIATQHDSLIFMGHSTGGLIAVEWMDYIRRTNPSLHRKFHAVVLNSPWFDIMAPALVVKAMTPIVNLVGKKRPKTVMRAGNLGTYGTTLHVSHHGEWDFDLEMKPLGGCEKHYGWMRAVVKCQKRLHRHEFDCGVPVLTLCSDKSRLAKPYSPESHVSDTVLDVHQIKKWAPFTAQDVTIIQIPDGMHDLFLSTEPVRNHALDVAAHWLNTKCS</sequence>
<organism evidence="2 3">
    <name type="scientific">Corynebacterium felinum</name>
    <dbReference type="NCBI Taxonomy" id="131318"/>
    <lineage>
        <taxon>Bacteria</taxon>
        <taxon>Bacillati</taxon>
        <taxon>Actinomycetota</taxon>
        <taxon>Actinomycetes</taxon>
        <taxon>Mycobacteriales</taxon>
        <taxon>Corynebacteriaceae</taxon>
        <taxon>Corynebacterium</taxon>
    </lineage>
</organism>
<dbReference type="InterPro" id="IPR022742">
    <property type="entry name" value="Hydrolase_4"/>
</dbReference>
<evidence type="ECO:0000259" key="1">
    <source>
        <dbReference type="Pfam" id="PF12146"/>
    </source>
</evidence>
<dbReference type="Proteomes" id="UP001183619">
    <property type="component" value="Unassembled WGS sequence"/>
</dbReference>
<accession>A0ABU2BBI6</accession>
<feature type="domain" description="Serine aminopeptidase S33" evidence="1">
    <location>
        <begin position="59"/>
        <end position="315"/>
    </location>
</feature>
<evidence type="ECO:0000313" key="2">
    <source>
        <dbReference type="EMBL" id="MDR7355966.1"/>
    </source>
</evidence>
<dbReference type="GO" id="GO:0016787">
    <property type="term" value="F:hydrolase activity"/>
    <property type="evidence" value="ECO:0007669"/>
    <property type="project" value="UniProtKB-KW"/>
</dbReference>
<dbReference type="Gene3D" id="3.40.50.1820">
    <property type="entry name" value="alpha/beta hydrolase"/>
    <property type="match status" value="1"/>
</dbReference>
<dbReference type="PANTHER" id="PTHR11614">
    <property type="entry name" value="PHOSPHOLIPASE-RELATED"/>
    <property type="match status" value="1"/>
</dbReference>
<dbReference type="InterPro" id="IPR029058">
    <property type="entry name" value="AB_hydrolase_fold"/>
</dbReference>
<evidence type="ECO:0000313" key="3">
    <source>
        <dbReference type="Proteomes" id="UP001183619"/>
    </source>
</evidence>
<comment type="caution">
    <text evidence="2">The sequence shown here is derived from an EMBL/GenBank/DDBJ whole genome shotgun (WGS) entry which is preliminary data.</text>
</comment>
<dbReference type="RefSeq" id="WP_277103571.1">
    <property type="nucleotide sequence ID" value="NZ_BAAAJS010000069.1"/>
</dbReference>
<keyword evidence="3" id="KW-1185">Reference proteome</keyword>
<keyword evidence="2" id="KW-0378">Hydrolase</keyword>
<protein>
    <submittedName>
        <fullName evidence="2">Alpha-beta hydrolase superfamily lysophospholipase</fullName>
    </submittedName>
</protein>